<organism evidence="3 4">
    <name type="scientific">Streptomyces cheonanensis</name>
    <dbReference type="NCBI Taxonomy" id="312720"/>
    <lineage>
        <taxon>Bacteria</taxon>
        <taxon>Bacillati</taxon>
        <taxon>Actinomycetota</taxon>
        <taxon>Actinomycetes</taxon>
        <taxon>Kitasatosporales</taxon>
        <taxon>Streptomycetaceae</taxon>
        <taxon>Streptomyces</taxon>
    </lineage>
</organism>
<keyword evidence="2" id="KW-1133">Transmembrane helix</keyword>
<evidence type="ECO:0000256" key="2">
    <source>
        <dbReference type="SAM" id="Phobius"/>
    </source>
</evidence>
<keyword evidence="2" id="KW-0472">Membrane</keyword>
<sequence>MRAARPRRGGRSRIAAAAYGAGTPPPVRTRPRPVRSGHGVTTVTRAGERRGPLVYCGAVDWGTLVGTAVGGVVALAATMIAERARSRREEAVRRQESKRQLYVAYLAALTRTRNELKDIVRSPGLGQQERARLSAEAYREGGAYELRHQLGLFAPAPVISASDEAFRAIRDVRDLVRDGAPGPLPEAFEAFEAMIHAIRGLRDAMRKDLGTDG</sequence>
<accession>A0ABP5H754</accession>
<proteinExistence type="predicted"/>
<reference evidence="4" key="1">
    <citation type="journal article" date="2019" name="Int. J. Syst. Evol. Microbiol.">
        <title>The Global Catalogue of Microorganisms (GCM) 10K type strain sequencing project: providing services to taxonomists for standard genome sequencing and annotation.</title>
        <authorList>
            <consortium name="The Broad Institute Genomics Platform"/>
            <consortium name="The Broad Institute Genome Sequencing Center for Infectious Disease"/>
            <person name="Wu L."/>
            <person name="Ma J."/>
        </authorList>
    </citation>
    <scope>NUCLEOTIDE SEQUENCE [LARGE SCALE GENOMIC DNA]</scope>
    <source>
        <strain evidence="4">JCM 14549</strain>
    </source>
</reference>
<evidence type="ECO:0000256" key="1">
    <source>
        <dbReference type="SAM" id="MobiDB-lite"/>
    </source>
</evidence>
<protein>
    <submittedName>
        <fullName evidence="3">Uncharacterized protein</fullName>
    </submittedName>
</protein>
<keyword evidence="2" id="KW-0812">Transmembrane</keyword>
<feature type="region of interest" description="Disordered" evidence="1">
    <location>
        <begin position="17"/>
        <end position="40"/>
    </location>
</feature>
<feature type="transmembrane region" description="Helical" evidence="2">
    <location>
        <begin position="61"/>
        <end position="81"/>
    </location>
</feature>
<dbReference type="Proteomes" id="UP001403094">
    <property type="component" value="Unassembled WGS sequence"/>
</dbReference>
<keyword evidence="4" id="KW-1185">Reference proteome</keyword>
<evidence type="ECO:0000313" key="3">
    <source>
        <dbReference type="EMBL" id="GAA2064320.1"/>
    </source>
</evidence>
<name>A0ABP5H754_9ACTN</name>
<dbReference type="EMBL" id="BAAANQ010000015">
    <property type="protein sequence ID" value="GAA2064320.1"/>
    <property type="molecule type" value="Genomic_DNA"/>
</dbReference>
<evidence type="ECO:0000313" key="4">
    <source>
        <dbReference type="Proteomes" id="UP001403094"/>
    </source>
</evidence>
<comment type="caution">
    <text evidence="3">The sequence shown here is derived from an EMBL/GenBank/DDBJ whole genome shotgun (WGS) entry which is preliminary data.</text>
</comment>
<gene>
    <name evidence="3" type="ORF">GCM10009757_49880</name>
</gene>